<keyword evidence="2" id="KW-1015">Disulfide bond</keyword>
<organism evidence="6 7">
    <name type="scientific">Effrenium voratum</name>
    <dbReference type="NCBI Taxonomy" id="2562239"/>
    <lineage>
        <taxon>Eukaryota</taxon>
        <taxon>Sar</taxon>
        <taxon>Alveolata</taxon>
        <taxon>Dinophyceae</taxon>
        <taxon>Suessiales</taxon>
        <taxon>Symbiodiniaceae</taxon>
        <taxon>Effrenium</taxon>
    </lineage>
</organism>
<dbReference type="GO" id="GO:0005576">
    <property type="term" value="C:extracellular region"/>
    <property type="evidence" value="ECO:0007669"/>
    <property type="project" value="InterPro"/>
</dbReference>
<keyword evidence="3" id="KW-1133">Transmembrane helix</keyword>
<dbReference type="SUPFAM" id="SSF57414">
    <property type="entry name" value="Hairpin loop containing domain-like"/>
    <property type="match status" value="1"/>
</dbReference>
<feature type="chain" id="PRO_5041241111" description="Apple domain-containing protein" evidence="4">
    <location>
        <begin position="17"/>
        <end position="303"/>
    </location>
</feature>
<feature type="domain" description="Apple" evidence="5">
    <location>
        <begin position="22"/>
        <end position="98"/>
    </location>
</feature>
<comment type="caution">
    <text evidence="6">The sequence shown here is derived from an EMBL/GenBank/DDBJ whole genome shotgun (WGS) entry which is preliminary data.</text>
</comment>
<reference evidence="6" key="1">
    <citation type="submission" date="2023-08" db="EMBL/GenBank/DDBJ databases">
        <authorList>
            <person name="Chen Y."/>
            <person name="Shah S."/>
            <person name="Dougan E. K."/>
            <person name="Thang M."/>
            <person name="Chan C."/>
        </authorList>
    </citation>
    <scope>NUCLEOTIDE SEQUENCE</scope>
</reference>
<evidence type="ECO:0000256" key="1">
    <source>
        <dbReference type="ARBA" id="ARBA00022737"/>
    </source>
</evidence>
<keyword evidence="3" id="KW-0812">Transmembrane</keyword>
<keyword evidence="3" id="KW-0472">Membrane</keyword>
<keyword evidence="7" id="KW-1185">Reference proteome</keyword>
<feature type="transmembrane region" description="Helical" evidence="3">
    <location>
        <begin position="192"/>
        <end position="215"/>
    </location>
</feature>
<dbReference type="Pfam" id="PF00024">
    <property type="entry name" value="PAN_1"/>
    <property type="match status" value="1"/>
</dbReference>
<dbReference type="AlphaFoldDB" id="A0AA36HNB6"/>
<dbReference type="InterPro" id="IPR003609">
    <property type="entry name" value="Pan_app"/>
</dbReference>
<evidence type="ECO:0000256" key="2">
    <source>
        <dbReference type="ARBA" id="ARBA00023157"/>
    </source>
</evidence>
<feature type="signal peptide" evidence="4">
    <location>
        <begin position="1"/>
        <end position="16"/>
    </location>
</feature>
<protein>
    <recommendedName>
        <fullName evidence="5">Apple domain-containing protein</fullName>
    </recommendedName>
</protein>
<dbReference type="GO" id="GO:0006508">
    <property type="term" value="P:proteolysis"/>
    <property type="evidence" value="ECO:0007669"/>
    <property type="project" value="InterPro"/>
</dbReference>
<keyword evidence="4" id="KW-0732">Signal</keyword>
<name>A0AA36HNB6_9DINO</name>
<dbReference type="InterPro" id="IPR000177">
    <property type="entry name" value="Apple"/>
</dbReference>
<dbReference type="Proteomes" id="UP001178507">
    <property type="component" value="Unassembled WGS sequence"/>
</dbReference>
<sequence length="303" mass="32856">MTRWWWLLLTPALAEPEGIPSCAVTGKSYSHPTVTVLNGGRPMEASDCQRECELTAMCSFFTFYTDSRGCWLLPSGAKLEPRHEVASEAYAVSGPKICPPTTTTTTTTTTTETTTMETTTAELDTDEKGVMTVAPGIEIGPTGPRPAPGILGSMNETLMHIAGSFFDPNSTETVEVPYTEMSFPAKIYGIDWYWWLTGVAVIAVVGLCVMCSLCCPSKPRRKRAIQAEVMRASASAPPQEEQPLMKDAGLFRPRLEVPQLPMPQLVAPQLVSVPASQANARSFELHAYSPQGSPCHGSRPGWP</sequence>
<evidence type="ECO:0000259" key="5">
    <source>
        <dbReference type="SMART" id="SM00223"/>
    </source>
</evidence>
<evidence type="ECO:0000256" key="4">
    <source>
        <dbReference type="SAM" id="SignalP"/>
    </source>
</evidence>
<gene>
    <name evidence="6" type="ORF">EVOR1521_LOCUS1661</name>
</gene>
<evidence type="ECO:0000256" key="3">
    <source>
        <dbReference type="SAM" id="Phobius"/>
    </source>
</evidence>
<dbReference type="Gene3D" id="3.50.4.10">
    <property type="entry name" value="Hepatocyte Growth Factor"/>
    <property type="match status" value="1"/>
</dbReference>
<evidence type="ECO:0000313" key="6">
    <source>
        <dbReference type="EMBL" id="CAJ1371343.1"/>
    </source>
</evidence>
<dbReference type="SMART" id="SM00223">
    <property type="entry name" value="APPLE"/>
    <property type="match status" value="1"/>
</dbReference>
<accession>A0AA36HNB6</accession>
<evidence type="ECO:0000313" key="7">
    <source>
        <dbReference type="Proteomes" id="UP001178507"/>
    </source>
</evidence>
<proteinExistence type="predicted"/>
<keyword evidence="1" id="KW-0677">Repeat</keyword>
<dbReference type="EMBL" id="CAUJNA010000069">
    <property type="protein sequence ID" value="CAJ1371343.1"/>
    <property type="molecule type" value="Genomic_DNA"/>
</dbReference>